<comment type="caution">
    <text evidence="1">The sequence shown here is derived from an EMBL/GenBank/DDBJ whole genome shotgun (WGS) entry which is preliminary data.</text>
</comment>
<evidence type="ECO:0000313" key="1">
    <source>
        <dbReference type="EMBL" id="KAH7306329.1"/>
    </source>
</evidence>
<reference evidence="1" key="1">
    <citation type="submission" date="2021-08" db="EMBL/GenBank/DDBJ databases">
        <title>WGS assembly of Ceratopteris richardii.</title>
        <authorList>
            <person name="Marchant D.B."/>
            <person name="Chen G."/>
            <person name="Jenkins J."/>
            <person name="Shu S."/>
            <person name="Leebens-Mack J."/>
            <person name="Grimwood J."/>
            <person name="Schmutz J."/>
            <person name="Soltis P."/>
            <person name="Soltis D."/>
            <person name="Chen Z.-H."/>
        </authorList>
    </citation>
    <scope>NUCLEOTIDE SEQUENCE</scope>
    <source>
        <strain evidence="1">Whitten #5841</strain>
        <tissue evidence="1">Leaf</tissue>
    </source>
</reference>
<dbReference type="PANTHER" id="PTHR34123:SF4">
    <property type="entry name" value="PHOSPHORIBOSYLTRANSFERASE-LIKE PROTEIN, PUTATIVE (DUF2358)-RELATED"/>
    <property type="match status" value="1"/>
</dbReference>
<sequence>MAAASAAAVMPCKLDHSRRAPRHVRSRSLCLRVVSHSRSPSEEKPQITKLFVSATTELLRFFRQPIPSSGSIQTSDDTTSICGFTRIEDVMDVLKRDYGRAYFLTGEFTRSLYAEDCYFADPTISFKGIDLYEQNLKLLIPFLEEPALTLFSMDKDPGEDSCVRASWQLRTRLRLPWRPIISVGGSTVYILSEQYKVISHVESWDISVWEALSQIFIKGNM</sequence>
<accession>A0A8T2S5N0</accession>
<gene>
    <name evidence="1" type="ORF">KP509_22G006900</name>
</gene>
<keyword evidence="2" id="KW-1185">Reference proteome</keyword>
<dbReference type="AlphaFoldDB" id="A0A8T2S5N0"/>
<name>A0A8T2S5N0_CERRI</name>
<dbReference type="SUPFAM" id="SSF54427">
    <property type="entry name" value="NTF2-like"/>
    <property type="match status" value="1"/>
</dbReference>
<dbReference type="InterPro" id="IPR032710">
    <property type="entry name" value="NTF2-like_dom_sf"/>
</dbReference>
<dbReference type="Pfam" id="PF10184">
    <property type="entry name" value="DUF2358"/>
    <property type="match status" value="1"/>
</dbReference>
<dbReference type="OrthoDB" id="348976at2759"/>
<organism evidence="1 2">
    <name type="scientific">Ceratopteris richardii</name>
    <name type="common">Triangle waterfern</name>
    <dbReference type="NCBI Taxonomy" id="49495"/>
    <lineage>
        <taxon>Eukaryota</taxon>
        <taxon>Viridiplantae</taxon>
        <taxon>Streptophyta</taxon>
        <taxon>Embryophyta</taxon>
        <taxon>Tracheophyta</taxon>
        <taxon>Polypodiopsida</taxon>
        <taxon>Polypodiidae</taxon>
        <taxon>Polypodiales</taxon>
        <taxon>Pteridineae</taxon>
        <taxon>Pteridaceae</taxon>
        <taxon>Parkerioideae</taxon>
        <taxon>Ceratopteris</taxon>
    </lineage>
</organism>
<protein>
    <submittedName>
        <fullName evidence="1">Uncharacterized protein</fullName>
    </submittedName>
</protein>
<proteinExistence type="predicted"/>
<dbReference type="PANTHER" id="PTHR34123">
    <property type="entry name" value="OS04G0578200 PROTEIN"/>
    <property type="match status" value="1"/>
</dbReference>
<dbReference type="EMBL" id="CM035427">
    <property type="protein sequence ID" value="KAH7306329.1"/>
    <property type="molecule type" value="Genomic_DNA"/>
</dbReference>
<evidence type="ECO:0000313" key="2">
    <source>
        <dbReference type="Proteomes" id="UP000825935"/>
    </source>
</evidence>
<dbReference type="InterPro" id="IPR018790">
    <property type="entry name" value="DUF2358"/>
</dbReference>
<dbReference type="Proteomes" id="UP000825935">
    <property type="component" value="Chromosome 22"/>
</dbReference>